<reference evidence="2 3" key="1">
    <citation type="submission" date="2024-09" db="EMBL/GenBank/DDBJ databases">
        <authorList>
            <person name="Sun Q."/>
            <person name="Mori K."/>
        </authorList>
    </citation>
    <scope>NUCLEOTIDE SEQUENCE [LARGE SCALE GENOMIC DNA]</scope>
    <source>
        <strain evidence="2 3">CCM 8654</strain>
    </source>
</reference>
<sequence length="395" mass="41142">MNTPLEDQVHDALARRVEPLHHSPLGLDGVRTRARRIQRRRRAVAGAAVAAVLAVAIPFGLSATGPAQRSDVGPVTDPSPTVVQDTVLVDPDTADTLDSPPVPLLDVDGPSLVTAAGAVPLPDVLDVMTPYADGWVAAAVYEGAKTLEFLDADLRVTGDPVPTGGLVTSPDGTRVAWTEYTDGHWQAVSAEVSGDAEWTYATLPDGPQPPSVEPVGFVADGVVVRQNDGAGNITTWVASPEGRVRVPGLTRAESASPVTGAVAGLATSGDGTCSAMVDATSGSTLWSTCDYRLADLSPDGAYVVGEAPVGEYGSPTLAVLDARTGTRIVDFEVVLPRRTVGGFESRMVWEDDHTLVTRVARGEDYPIVRLGIDGTVQRVDVDSAGISGLTVAEVR</sequence>
<name>A0ABV6E6I5_9ACTN</name>
<keyword evidence="1" id="KW-1133">Transmembrane helix</keyword>
<feature type="transmembrane region" description="Helical" evidence="1">
    <location>
        <begin position="43"/>
        <end position="61"/>
    </location>
</feature>
<accession>A0ABV6E6I5</accession>
<proteinExistence type="predicted"/>
<keyword evidence="1" id="KW-0472">Membrane</keyword>
<dbReference type="Proteomes" id="UP001589698">
    <property type="component" value="Unassembled WGS sequence"/>
</dbReference>
<keyword evidence="3" id="KW-1185">Reference proteome</keyword>
<comment type="caution">
    <text evidence="2">The sequence shown here is derived from an EMBL/GenBank/DDBJ whole genome shotgun (WGS) entry which is preliminary data.</text>
</comment>
<evidence type="ECO:0000256" key="1">
    <source>
        <dbReference type="SAM" id="Phobius"/>
    </source>
</evidence>
<gene>
    <name evidence="2" type="ORF">ACFFJG_18810</name>
</gene>
<evidence type="ECO:0000313" key="2">
    <source>
        <dbReference type="EMBL" id="MFC0224546.1"/>
    </source>
</evidence>
<evidence type="ECO:0000313" key="3">
    <source>
        <dbReference type="Proteomes" id="UP001589698"/>
    </source>
</evidence>
<dbReference type="RefSeq" id="WP_378520311.1">
    <property type="nucleotide sequence ID" value="NZ_CBCSDI010000095.1"/>
</dbReference>
<protein>
    <recommendedName>
        <fullName evidence="4">WD40 repeat domain-containing protein</fullName>
    </recommendedName>
</protein>
<organism evidence="2 3">
    <name type="scientific">Nocardioides zeicaulis</name>
    <dbReference type="NCBI Taxonomy" id="1776857"/>
    <lineage>
        <taxon>Bacteria</taxon>
        <taxon>Bacillati</taxon>
        <taxon>Actinomycetota</taxon>
        <taxon>Actinomycetes</taxon>
        <taxon>Propionibacteriales</taxon>
        <taxon>Nocardioidaceae</taxon>
        <taxon>Nocardioides</taxon>
    </lineage>
</organism>
<keyword evidence="1" id="KW-0812">Transmembrane</keyword>
<evidence type="ECO:0008006" key="4">
    <source>
        <dbReference type="Google" id="ProtNLM"/>
    </source>
</evidence>
<dbReference type="SUPFAM" id="SSF82171">
    <property type="entry name" value="DPP6 N-terminal domain-like"/>
    <property type="match status" value="1"/>
</dbReference>
<dbReference type="EMBL" id="JBHLXH010000002">
    <property type="protein sequence ID" value="MFC0224546.1"/>
    <property type="molecule type" value="Genomic_DNA"/>
</dbReference>